<dbReference type="InterPro" id="IPR016181">
    <property type="entry name" value="Acyl_CoA_acyltransferase"/>
</dbReference>
<dbReference type="EMBL" id="FLUN01000001">
    <property type="protein sequence ID" value="SBV98473.1"/>
    <property type="molecule type" value="Genomic_DNA"/>
</dbReference>
<dbReference type="PANTHER" id="PTHR43877:SF2">
    <property type="entry name" value="AMINOALKYLPHOSPHONATE N-ACETYLTRANSFERASE-RELATED"/>
    <property type="match status" value="1"/>
</dbReference>
<reference evidence="4" key="1">
    <citation type="submission" date="2016-04" db="EMBL/GenBank/DDBJ databases">
        <authorList>
            <person name="Evans L.H."/>
            <person name="Alamgir A."/>
            <person name="Owens N."/>
            <person name="Weber N.D."/>
            <person name="Virtaneva K."/>
            <person name="Barbian K."/>
            <person name="Babar A."/>
            <person name="Rosenke K."/>
        </authorList>
    </citation>
    <scope>NUCLEOTIDE SEQUENCE</scope>
    <source>
        <strain evidence="4">86</strain>
    </source>
</reference>
<dbReference type="InterPro" id="IPR000182">
    <property type="entry name" value="GNAT_dom"/>
</dbReference>
<evidence type="ECO:0000256" key="1">
    <source>
        <dbReference type="ARBA" id="ARBA00022679"/>
    </source>
</evidence>
<evidence type="ECO:0000256" key="2">
    <source>
        <dbReference type="ARBA" id="ARBA00023315"/>
    </source>
</evidence>
<accession>A0A212JGA8</accession>
<gene>
    <name evidence="4" type="ORF">KL86CLO1_11046</name>
</gene>
<organism evidence="4">
    <name type="scientific">uncultured Eubacteriales bacterium</name>
    <dbReference type="NCBI Taxonomy" id="172733"/>
    <lineage>
        <taxon>Bacteria</taxon>
        <taxon>Bacillati</taxon>
        <taxon>Bacillota</taxon>
        <taxon>Clostridia</taxon>
        <taxon>Eubacteriales</taxon>
        <taxon>environmental samples</taxon>
    </lineage>
</organism>
<dbReference type="InterPro" id="IPR050832">
    <property type="entry name" value="Bact_Acetyltransf"/>
</dbReference>
<protein>
    <submittedName>
        <fullName evidence="4">Acetyltransferase, GNAT family</fullName>
    </submittedName>
</protein>
<feature type="domain" description="N-acetyltransferase" evidence="3">
    <location>
        <begin position="8"/>
        <end position="181"/>
    </location>
</feature>
<evidence type="ECO:0000259" key="3">
    <source>
        <dbReference type="PROSITE" id="PS51186"/>
    </source>
</evidence>
<proteinExistence type="predicted"/>
<dbReference type="CDD" id="cd04301">
    <property type="entry name" value="NAT_SF"/>
    <property type="match status" value="1"/>
</dbReference>
<dbReference type="GO" id="GO:0016747">
    <property type="term" value="F:acyltransferase activity, transferring groups other than amino-acyl groups"/>
    <property type="evidence" value="ECO:0007669"/>
    <property type="project" value="InterPro"/>
</dbReference>
<dbReference type="AlphaFoldDB" id="A0A212JGA8"/>
<dbReference type="Gene3D" id="3.40.630.30">
    <property type="match status" value="1"/>
</dbReference>
<sequence length="182" mass="20187">MIEENINMEIRKATAEDLSAIEAIFSEIHTAEESGAVTIGWERGVYPTAATAKAALDREDLFVQEDDGKIVGTGIINQQQGDAYRGANWHYAASDDKVMVLHTLVISPGASRKGYGQRFVAFYENYAQSQGCDFLRIDTNEKNINARALYRRLGYNEVDIVPCVFNGLEGVHLVLLEKKVGQ</sequence>
<keyword evidence="1 4" id="KW-0808">Transferase</keyword>
<dbReference type="PANTHER" id="PTHR43877">
    <property type="entry name" value="AMINOALKYLPHOSPHONATE N-ACETYLTRANSFERASE-RELATED-RELATED"/>
    <property type="match status" value="1"/>
</dbReference>
<name>A0A212JGA8_9FIRM</name>
<evidence type="ECO:0000313" key="4">
    <source>
        <dbReference type="EMBL" id="SBV98473.1"/>
    </source>
</evidence>
<dbReference type="Pfam" id="PF00583">
    <property type="entry name" value="Acetyltransf_1"/>
    <property type="match status" value="1"/>
</dbReference>
<dbReference type="PROSITE" id="PS51186">
    <property type="entry name" value="GNAT"/>
    <property type="match status" value="1"/>
</dbReference>
<dbReference type="SUPFAM" id="SSF55729">
    <property type="entry name" value="Acyl-CoA N-acyltransferases (Nat)"/>
    <property type="match status" value="1"/>
</dbReference>
<keyword evidence="2" id="KW-0012">Acyltransferase</keyword>